<keyword evidence="1" id="KW-0328">Glycosyltransferase</keyword>
<dbReference type="RefSeq" id="WP_179293973.1">
    <property type="nucleotide sequence ID" value="NZ_FZMP01000185.1"/>
</dbReference>
<dbReference type="EMBL" id="FZMP01000185">
    <property type="protein sequence ID" value="SNQ61572.1"/>
    <property type="molecule type" value="Genomic_DNA"/>
</dbReference>
<dbReference type="Proteomes" id="UP000218615">
    <property type="component" value="Unassembled WGS sequence"/>
</dbReference>
<proteinExistence type="predicted"/>
<evidence type="ECO:0000259" key="3">
    <source>
        <dbReference type="Pfam" id="PF00535"/>
    </source>
</evidence>
<dbReference type="Gene3D" id="3.90.550.10">
    <property type="entry name" value="Spore Coat Polysaccharide Biosynthesis Protein SpsA, Chain A"/>
    <property type="match status" value="1"/>
</dbReference>
<protein>
    <recommendedName>
        <fullName evidence="3">Glycosyltransferase 2-like domain-containing protein</fullName>
    </recommendedName>
</protein>
<dbReference type="InterPro" id="IPR001173">
    <property type="entry name" value="Glyco_trans_2-like"/>
</dbReference>
<keyword evidence="2" id="KW-0808">Transferase</keyword>
<organism evidence="4 5">
    <name type="scientific">Candidatus Methanoperedens nitratireducens</name>
    <dbReference type="NCBI Taxonomy" id="1392998"/>
    <lineage>
        <taxon>Archaea</taxon>
        <taxon>Methanobacteriati</taxon>
        <taxon>Methanobacteriota</taxon>
        <taxon>Stenosarchaea group</taxon>
        <taxon>Methanomicrobia</taxon>
        <taxon>Methanosarcinales</taxon>
        <taxon>ANME-2 cluster</taxon>
        <taxon>Candidatus Methanoperedentaceae</taxon>
        <taxon>Candidatus Methanoperedens</taxon>
    </lineage>
</organism>
<accession>A0A284VQM6</accession>
<gene>
    <name evidence="4" type="ORF">MNV_40040</name>
</gene>
<evidence type="ECO:0000256" key="2">
    <source>
        <dbReference type="ARBA" id="ARBA00022679"/>
    </source>
</evidence>
<evidence type="ECO:0000313" key="4">
    <source>
        <dbReference type="EMBL" id="SNQ61572.1"/>
    </source>
</evidence>
<dbReference type="SUPFAM" id="SSF53448">
    <property type="entry name" value="Nucleotide-diphospho-sugar transferases"/>
    <property type="match status" value="1"/>
</dbReference>
<feature type="domain" description="Glycosyltransferase 2-like" evidence="3">
    <location>
        <begin position="8"/>
        <end position="146"/>
    </location>
</feature>
<dbReference type="AlphaFoldDB" id="A0A284VQM6"/>
<name>A0A284VQM6_9EURY</name>
<sequence>MEKPKTITVVIPTKNNQDTISELLNSLMNQSVKPDEIIVVDSSTDRTPSIVLGFPVKLIRTPANGANSARNTGIKNSAGDIVAFIDGDCKADKDWIKYITQGFDNENIACAGGSVKTLNLDTFFGLYGKLSWIPLMPEYKNNYTINDTNFLKRKPVSANMAVAKKNL</sequence>
<dbReference type="GO" id="GO:0016757">
    <property type="term" value="F:glycosyltransferase activity"/>
    <property type="evidence" value="ECO:0007669"/>
    <property type="project" value="UniProtKB-KW"/>
</dbReference>
<reference evidence="5" key="1">
    <citation type="submission" date="2017-06" db="EMBL/GenBank/DDBJ databases">
        <authorList>
            <person name="Cremers G."/>
        </authorList>
    </citation>
    <scope>NUCLEOTIDE SEQUENCE [LARGE SCALE GENOMIC DNA]</scope>
</reference>
<dbReference type="CDD" id="cd00761">
    <property type="entry name" value="Glyco_tranf_GTA_type"/>
    <property type="match status" value="1"/>
</dbReference>
<evidence type="ECO:0000256" key="1">
    <source>
        <dbReference type="ARBA" id="ARBA00022676"/>
    </source>
</evidence>
<evidence type="ECO:0000313" key="5">
    <source>
        <dbReference type="Proteomes" id="UP000218615"/>
    </source>
</evidence>
<dbReference type="PANTHER" id="PTHR43630:SF1">
    <property type="entry name" value="POLY-BETA-1,6-N-ACETYL-D-GLUCOSAMINE SYNTHASE"/>
    <property type="match status" value="1"/>
</dbReference>
<keyword evidence="5" id="KW-1185">Reference proteome</keyword>
<dbReference type="InterPro" id="IPR029044">
    <property type="entry name" value="Nucleotide-diphossugar_trans"/>
</dbReference>
<dbReference type="Pfam" id="PF00535">
    <property type="entry name" value="Glycos_transf_2"/>
    <property type="match status" value="1"/>
</dbReference>
<dbReference type="PANTHER" id="PTHR43630">
    <property type="entry name" value="POLY-BETA-1,6-N-ACETYL-D-GLUCOSAMINE SYNTHASE"/>
    <property type="match status" value="1"/>
</dbReference>
<dbReference type="OrthoDB" id="46222at2157"/>